<keyword evidence="3" id="KW-1185">Reference proteome</keyword>
<organism evidence="2 3">
    <name type="scientific">Pseudocohnilembus persalinus</name>
    <name type="common">Ciliate</name>
    <dbReference type="NCBI Taxonomy" id="266149"/>
    <lineage>
        <taxon>Eukaryota</taxon>
        <taxon>Sar</taxon>
        <taxon>Alveolata</taxon>
        <taxon>Ciliophora</taxon>
        <taxon>Intramacronucleata</taxon>
        <taxon>Oligohymenophorea</taxon>
        <taxon>Scuticociliatia</taxon>
        <taxon>Philasterida</taxon>
        <taxon>Pseudocohnilembidae</taxon>
        <taxon>Pseudocohnilembus</taxon>
    </lineage>
</organism>
<evidence type="ECO:0008006" key="4">
    <source>
        <dbReference type="Google" id="ProtNLM"/>
    </source>
</evidence>
<reference evidence="2 3" key="1">
    <citation type="journal article" date="2015" name="Sci. Rep.">
        <title>Genome of the facultative scuticociliatosis pathogen Pseudocohnilembus persalinus provides insight into its virulence through horizontal gene transfer.</title>
        <authorList>
            <person name="Xiong J."/>
            <person name="Wang G."/>
            <person name="Cheng J."/>
            <person name="Tian M."/>
            <person name="Pan X."/>
            <person name="Warren A."/>
            <person name="Jiang C."/>
            <person name="Yuan D."/>
            <person name="Miao W."/>
        </authorList>
    </citation>
    <scope>NUCLEOTIDE SEQUENCE [LARGE SCALE GENOMIC DNA]</scope>
    <source>
        <strain evidence="2">36N120E</strain>
    </source>
</reference>
<feature type="coiled-coil region" evidence="1">
    <location>
        <begin position="102"/>
        <end position="139"/>
    </location>
</feature>
<comment type="caution">
    <text evidence="2">The sequence shown here is derived from an EMBL/GenBank/DDBJ whole genome shotgun (WGS) entry which is preliminary data.</text>
</comment>
<evidence type="ECO:0000313" key="2">
    <source>
        <dbReference type="EMBL" id="KRX03190.1"/>
    </source>
</evidence>
<dbReference type="AlphaFoldDB" id="A0A0V0QLV7"/>
<proteinExistence type="predicted"/>
<evidence type="ECO:0000313" key="3">
    <source>
        <dbReference type="Proteomes" id="UP000054937"/>
    </source>
</evidence>
<dbReference type="Proteomes" id="UP000054937">
    <property type="component" value="Unassembled WGS sequence"/>
</dbReference>
<evidence type="ECO:0000256" key="1">
    <source>
        <dbReference type="SAM" id="Coils"/>
    </source>
</evidence>
<gene>
    <name evidence="2" type="ORF">PPERSA_07018</name>
</gene>
<name>A0A0V0QLV7_PSEPJ</name>
<dbReference type="InParanoid" id="A0A0V0QLV7"/>
<protein>
    <recommendedName>
        <fullName evidence="4">Optic atrophy 3-like protein</fullName>
    </recommendedName>
</protein>
<keyword evidence="1" id="KW-0175">Coiled coil</keyword>
<accession>A0A0V0QLV7</accession>
<dbReference type="EMBL" id="LDAU01000142">
    <property type="protein sequence ID" value="KRX03190.1"/>
    <property type="molecule type" value="Genomic_DNA"/>
</dbReference>
<sequence length="141" mass="16861">MRHYFIIGGQKVFYYEKCINRLFNSKSIKGYQPKYPEEEKCIDIFNDFLIEVVLLYGFLGGYAVHEVLQKQKISQEAKEQQKKIYATVEENKEKSECVFQRIQDLQVTIQKNQELIQQLREAQEKNQELEQKIMVFQQGQK</sequence>